<feature type="chain" id="PRO_5010858775" evidence="1">
    <location>
        <begin position="23"/>
        <end position="364"/>
    </location>
</feature>
<dbReference type="NCBIfam" id="TIGR02595">
    <property type="entry name" value="PEP_CTERM"/>
    <property type="match status" value="1"/>
</dbReference>
<feature type="signal peptide" evidence="1">
    <location>
        <begin position="1"/>
        <end position="22"/>
    </location>
</feature>
<keyword evidence="4" id="KW-1185">Reference proteome</keyword>
<feature type="domain" description="Ice-binding protein C-terminal" evidence="2">
    <location>
        <begin position="338"/>
        <end position="362"/>
    </location>
</feature>
<protein>
    <submittedName>
        <fullName evidence="3">PEP-CTERM sorting domain-containing protein</fullName>
    </submittedName>
</protein>
<dbReference type="OrthoDB" id="259335at2"/>
<dbReference type="KEGG" id="nlc:EBAPG3_000780"/>
<dbReference type="RefSeq" id="WP_004180682.1">
    <property type="nucleotide sequence ID" value="NZ_CP021106.3"/>
</dbReference>
<dbReference type="AlphaFoldDB" id="A0A1W6SKV0"/>
<proteinExistence type="predicted"/>
<evidence type="ECO:0000313" key="4">
    <source>
        <dbReference type="Proteomes" id="UP000012179"/>
    </source>
</evidence>
<keyword evidence="1" id="KW-0732">Signal</keyword>
<organism evidence="3 4">
    <name type="scientific">Nitrosospira lacus</name>
    <dbReference type="NCBI Taxonomy" id="1288494"/>
    <lineage>
        <taxon>Bacteria</taxon>
        <taxon>Pseudomonadati</taxon>
        <taxon>Pseudomonadota</taxon>
        <taxon>Betaproteobacteria</taxon>
        <taxon>Nitrosomonadales</taxon>
        <taxon>Nitrosomonadaceae</taxon>
        <taxon>Nitrosospira</taxon>
    </lineage>
</organism>
<dbReference type="Proteomes" id="UP000012179">
    <property type="component" value="Chromosome"/>
</dbReference>
<evidence type="ECO:0000313" key="3">
    <source>
        <dbReference type="EMBL" id="ARO86428.1"/>
    </source>
</evidence>
<dbReference type="EMBL" id="CP021106">
    <property type="protein sequence ID" value="ARO86428.1"/>
    <property type="molecule type" value="Genomic_DNA"/>
</dbReference>
<evidence type="ECO:0000259" key="2">
    <source>
        <dbReference type="Pfam" id="PF07589"/>
    </source>
</evidence>
<reference evidence="3 4" key="1">
    <citation type="journal article" date="2015" name="Int. J. Syst. Evol. Microbiol.">
        <title>Nitrosospira lacus sp. nov., a psychrotolerant, ammonia-oxidizing bacterium from sandy lake sediment.</title>
        <authorList>
            <person name="Urakawa H."/>
            <person name="Garcia J.C."/>
            <person name="Nielsen J.L."/>
            <person name="Le V.Q."/>
            <person name="Kozlowski J.A."/>
            <person name="Stein L.Y."/>
            <person name="Lim C.K."/>
            <person name="Pommerening-Roser A."/>
            <person name="Martens-Habbena W."/>
            <person name="Stahl D.A."/>
            <person name="Klotz M.G."/>
        </authorList>
    </citation>
    <scope>NUCLEOTIDE SEQUENCE [LARGE SCALE GENOMIC DNA]</scope>
    <source>
        <strain evidence="3 4">APG3</strain>
    </source>
</reference>
<name>A0A1W6SKV0_9PROT</name>
<dbReference type="eggNOG" id="ENOG502ZKNW">
    <property type="taxonomic scope" value="Bacteria"/>
</dbReference>
<dbReference type="Pfam" id="PF07589">
    <property type="entry name" value="PEP-CTERM"/>
    <property type="match status" value="1"/>
</dbReference>
<gene>
    <name evidence="3" type="ORF">EBAPG3_000780</name>
</gene>
<dbReference type="InterPro" id="IPR013424">
    <property type="entry name" value="Ice-binding_C"/>
</dbReference>
<evidence type="ECO:0000256" key="1">
    <source>
        <dbReference type="SAM" id="SignalP"/>
    </source>
</evidence>
<sequence>MLKFSVLTVALSMAITPDMASASVIGFLGNFDVINDTGKTAHGFEIDLEGLHSSDITDTFGGAGRGFPSGRGFDPLTSVERYGAPTISEYANGATFGTKVTYRGLFDGASWDFGTPSGTFITPGDNCWSGGGVGYGPGTPCDHFGVGTTHNATKTTYSWLVETATPGVLTNGVVNLPAPVWNVTPSPVPAAPPVVAAHIQAPAPENNVEFGDALWVKVFTTEFDAPVGLEELVGDNSKIKEVENHTEVEWALLQIDNKNPDVGILDNGGDAPVGVNAESVIRRYEFYNYIGAYDPETHEAKFIRDPVLGYGDSNPAPSDIGNYLGAQNAAVNLNIAVVPEPETYAMLLAGLGLLGFMTLRRKIA</sequence>
<accession>A0A1W6SKV0</accession>